<dbReference type="EMBL" id="JACAQD010000032">
    <property type="protein sequence ID" value="NWC35429.1"/>
    <property type="molecule type" value="Genomic_DNA"/>
</dbReference>
<protein>
    <submittedName>
        <fullName evidence="1">Uncharacterized protein</fullName>
    </submittedName>
</protein>
<dbReference type="AlphaFoldDB" id="A0A7Y7YGK3"/>
<comment type="caution">
    <text evidence="1">The sequence shown here is derived from an EMBL/GenBank/DDBJ whole genome shotgun (WGS) entry which is preliminary data.</text>
</comment>
<evidence type="ECO:0000313" key="1">
    <source>
        <dbReference type="EMBL" id="NWC35429.1"/>
    </source>
</evidence>
<dbReference type="RefSeq" id="WP_177058009.1">
    <property type="nucleotide sequence ID" value="NZ_JACAPB010000019.1"/>
</dbReference>
<reference evidence="1 2" key="1">
    <citation type="submission" date="2020-04" db="EMBL/GenBank/DDBJ databases">
        <title>Molecular characterization of pseudomonads from Agaricus bisporus reveal novel blotch 2 pathogens in Western Europe.</title>
        <authorList>
            <person name="Taparia T."/>
            <person name="Krijger M."/>
            <person name="Haynes E."/>
            <person name="Elpinstone J.G."/>
            <person name="Noble R."/>
            <person name="Van Der Wolf J."/>
        </authorList>
    </citation>
    <scope>NUCLEOTIDE SEQUENCE [LARGE SCALE GENOMIC DNA]</scope>
    <source>
        <strain evidence="1 2">IPO3737</strain>
    </source>
</reference>
<evidence type="ECO:0000313" key="2">
    <source>
        <dbReference type="Proteomes" id="UP000520592"/>
    </source>
</evidence>
<dbReference type="Proteomes" id="UP000520592">
    <property type="component" value="Unassembled WGS sequence"/>
</dbReference>
<name>A0A7Y7YGK3_9PSED</name>
<organism evidence="1 2">
    <name type="scientific">Pseudomonas gingeri</name>
    <dbReference type="NCBI Taxonomy" id="117681"/>
    <lineage>
        <taxon>Bacteria</taxon>
        <taxon>Pseudomonadati</taxon>
        <taxon>Pseudomonadota</taxon>
        <taxon>Gammaproteobacteria</taxon>
        <taxon>Pseudomonadales</taxon>
        <taxon>Pseudomonadaceae</taxon>
        <taxon>Pseudomonas</taxon>
    </lineage>
</organism>
<sequence length="89" mass="9737">MTKTATVSVASQVRSLAETYKVSAERDGMSRLAVTFTHLSGDAVELDNIEQLLVNLKKKGILSKSETLAFQGRYLEEKRSSKTTQEASG</sequence>
<gene>
    <name evidence="1" type="ORF">HX876_23920</name>
</gene>
<proteinExistence type="predicted"/>
<accession>A0A7Y7YGK3</accession>